<sequence length="332" mass="38513">MRVDVDVLCNVASIFRQNTQFVLLEGFTALCSLPAIVMLVYIVVFRVKPLVHANFQIILGNTYIAITVFVISHTISNLRSFYYHFFRPDSCDVIITYGMCSLMRWPGYWMMVTISLLHCSLFIERLIATRFTHVYEQCGNSLGIWLCLFVWLITIGVNVATYSVEWSEYFGYNSYCLGVVSDLNELRVRILLLCLLIFDLSATGGEWFLTLKNRRDKVFINYSLSRAYQQGENYLTVRLVTPISLLHSILFTLFLMIHISVREFIIYNDGPIRYVACILMSHNMLVFSLTISLAVYINRVHWTKKQKELRGSSIVRQDQATVYFNQLQSQLL</sequence>
<dbReference type="InterPro" id="IPR002184">
    <property type="entry name" value="7TM_GPCR_serpentine_rcpt_Srb"/>
</dbReference>
<feature type="transmembrane region" description="Helical" evidence="6">
    <location>
        <begin position="57"/>
        <end position="75"/>
    </location>
</feature>
<evidence type="ECO:0000256" key="6">
    <source>
        <dbReference type="SAM" id="Phobius"/>
    </source>
</evidence>
<organism evidence="7 8">
    <name type="scientific">Bursaphelenchus xylophilus</name>
    <name type="common">Pinewood nematode worm</name>
    <name type="synonym">Aphelenchoides xylophilus</name>
    <dbReference type="NCBI Taxonomy" id="6326"/>
    <lineage>
        <taxon>Eukaryota</taxon>
        <taxon>Metazoa</taxon>
        <taxon>Ecdysozoa</taxon>
        <taxon>Nematoda</taxon>
        <taxon>Chromadorea</taxon>
        <taxon>Rhabditida</taxon>
        <taxon>Tylenchina</taxon>
        <taxon>Tylenchomorpha</taxon>
        <taxon>Aphelenchoidea</taxon>
        <taxon>Aphelenchoididae</taxon>
        <taxon>Bursaphelenchus</taxon>
    </lineage>
</organism>
<evidence type="ECO:0000313" key="8">
    <source>
        <dbReference type="WBParaSite" id="BXY_0791500.1"/>
    </source>
</evidence>
<name>A0A1I7S4I2_BURXY</name>
<reference evidence="8" key="1">
    <citation type="submission" date="2016-11" db="UniProtKB">
        <authorList>
            <consortium name="WormBaseParasite"/>
        </authorList>
    </citation>
    <scope>IDENTIFICATION</scope>
</reference>
<keyword evidence="5 6" id="KW-0472">Membrane</keyword>
<evidence type="ECO:0000256" key="4">
    <source>
        <dbReference type="ARBA" id="ARBA00022989"/>
    </source>
</evidence>
<dbReference type="GO" id="GO:0007606">
    <property type="term" value="P:sensory perception of chemical stimulus"/>
    <property type="evidence" value="ECO:0007669"/>
    <property type="project" value="InterPro"/>
</dbReference>
<dbReference type="PANTHER" id="PTHR31216:SF11">
    <property type="entry name" value="SERPENTINE RECEPTOR CLASS BETA-16-RELATED"/>
    <property type="match status" value="1"/>
</dbReference>
<protein>
    <submittedName>
        <fullName evidence="8">G protein-coupled receptor</fullName>
    </submittedName>
</protein>
<dbReference type="AlphaFoldDB" id="A0A1I7S4I2"/>
<dbReference type="GO" id="GO:0016020">
    <property type="term" value="C:membrane"/>
    <property type="evidence" value="ECO:0007669"/>
    <property type="project" value="UniProtKB-SubCell"/>
</dbReference>
<feature type="transmembrane region" description="Helical" evidence="6">
    <location>
        <begin position="106"/>
        <end position="123"/>
    </location>
</feature>
<comment type="subcellular location">
    <subcellularLocation>
        <location evidence="1">Membrane</location>
        <topology evidence="1">Multi-pass membrane protein</topology>
    </subcellularLocation>
</comment>
<dbReference type="WBParaSite" id="BXY_0791500.1">
    <property type="protein sequence ID" value="BXY_0791500.1"/>
    <property type="gene ID" value="BXY_0791500"/>
</dbReference>
<evidence type="ECO:0000256" key="3">
    <source>
        <dbReference type="ARBA" id="ARBA00022692"/>
    </source>
</evidence>
<keyword evidence="4 6" id="KW-1133">Transmembrane helix</keyword>
<dbReference type="Pfam" id="PF10292">
    <property type="entry name" value="7TM_GPCR_Srab"/>
    <property type="match status" value="1"/>
</dbReference>
<evidence type="ECO:0000256" key="1">
    <source>
        <dbReference type="ARBA" id="ARBA00004141"/>
    </source>
</evidence>
<proteinExistence type="inferred from homology"/>
<evidence type="ECO:0000256" key="2">
    <source>
        <dbReference type="ARBA" id="ARBA00006860"/>
    </source>
</evidence>
<dbReference type="PANTHER" id="PTHR31216">
    <property type="entry name" value="SERPENTINE RECEPTOR CLASS BETA-1-RELATED-RELATED"/>
    <property type="match status" value="1"/>
</dbReference>
<feature type="transmembrane region" description="Helical" evidence="6">
    <location>
        <begin position="272"/>
        <end position="297"/>
    </location>
</feature>
<evidence type="ECO:0000256" key="5">
    <source>
        <dbReference type="ARBA" id="ARBA00023136"/>
    </source>
</evidence>
<dbReference type="Proteomes" id="UP000095284">
    <property type="component" value="Unplaced"/>
</dbReference>
<feature type="transmembrane region" description="Helical" evidence="6">
    <location>
        <begin position="144"/>
        <end position="164"/>
    </location>
</feature>
<evidence type="ECO:0000313" key="7">
    <source>
        <dbReference type="Proteomes" id="UP000095284"/>
    </source>
</evidence>
<dbReference type="GO" id="GO:0004888">
    <property type="term" value="F:transmembrane signaling receptor activity"/>
    <property type="evidence" value="ECO:0007669"/>
    <property type="project" value="InterPro"/>
</dbReference>
<accession>A0A1I7S4I2</accession>
<comment type="similarity">
    <text evidence="2">Belongs to the nematode receptor-like protein srb family.</text>
</comment>
<feature type="transmembrane region" description="Helical" evidence="6">
    <location>
        <begin position="20"/>
        <end position="45"/>
    </location>
</feature>
<feature type="transmembrane region" description="Helical" evidence="6">
    <location>
        <begin position="239"/>
        <end position="260"/>
    </location>
</feature>
<feature type="transmembrane region" description="Helical" evidence="6">
    <location>
        <begin position="190"/>
        <end position="209"/>
    </location>
</feature>
<dbReference type="InterPro" id="IPR019408">
    <property type="entry name" value="7TM_GPCR_serpentine_rcpt_Srab"/>
</dbReference>
<keyword evidence="3 6" id="KW-0812">Transmembrane</keyword>